<dbReference type="STRING" id="1080227.A8L45_11495"/>
<evidence type="ECO:0008006" key="3">
    <source>
        <dbReference type="Google" id="ProtNLM"/>
    </source>
</evidence>
<sequence>MNRSTLVILTACSGLGSFIPAVNLSKWLQMQGHQVSFHAIEQLYTPEALQRFLRTQAQCQKDLRTAILTQRWLSHSPQSIEGAIDDIKLENLLSLWQQNEVRRFIVFSGFWTLLLNRRFASLRTDPALQIDAIHLDVGRSLSWAQASELGLNHQWLLDPGHTQDLIPPPPVTPWAQRNHRIAVHGGGWHMGHVEQYYPKLREQYVLLIRGGLDATDSDHQILSDPDWKPWSHGCVDGGQFPPQRLKTSSGTLSQSTTVTSLFQQQLSKSLALVSKPGGASLIDSFATCTPLVLLPPFGDYEKENGQCWLERGFAVTFETWEASRFSMSVIEQCHRNLRMASRHRSIYGERYENKNLTETR</sequence>
<proteinExistence type="predicted"/>
<accession>A0A1C3EII7</accession>
<dbReference type="RefSeq" id="WP_068902374.1">
    <property type="nucleotide sequence ID" value="NZ_JBHUIF010000002.1"/>
</dbReference>
<gene>
    <name evidence="1" type="ORF">A8L45_11495</name>
</gene>
<name>A0A1C3EII7_9GAMM</name>
<dbReference type="EMBL" id="LYBM01000019">
    <property type="protein sequence ID" value="ODA33062.1"/>
    <property type="molecule type" value="Genomic_DNA"/>
</dbReference>
<comment type="caution">
    <text evidence="1">The sequence shown here is derived from an EMBL/GenBank/DDBJ whole genome shotgun (WGS) entry which is preliminary data.</text>
</comment>
<keyword evidence="2" id="KW-1185">Reference proteome</keyword>
<evidence type="ECO:0000313" key="1">
    <source>
        <dbReference type="EMBL" id="ODA33062.1"/>
    </source>
</evidence>
<protein>
    <recommendedName>
        <fullName evidence="3">UDP-glucuronosyltransferase</fullName>
    </recommendedName>
</protein>
<dbReference type="OrthoDB" id="9765195at2"/>
<reference evidence="1 2" key="1">
    <citation type="submission" date="2016-05" db="EMBL/GenBank/DDBJ databases">
        <title>Genomic Taxonomy of the Vibrionaceae.</title>
        <authorList>
            <person name="Gomez-Gil B."/>
            <person name="Enciso-Ibarra J."/>
        </authorList>
    </citation>
    <scope>NUCLEOTIDE SEQUENCE [LARGE SCALE GENOMIC DNA]</scope>
    <source>
        <strain evidence="1 2">CAIM 1920</strain>
    </source>
</reference>
<organism evidence="1 2">
    <name type="scientific">Veronia pacifica</name>
    <dbReference type="NCBI Taxonomy" id="1080227"/>
    <lineage>
        <taxon>Bacteria</taxon>
        <taxon>Pseudomonadati</taxon>
        <taxon>Pseudomonadota</taxon>
        <taxon>Gammaproteobacteria</taxon>
        <taxon>Vibrionales</taxon>
        <taxon>Vibrionaceae</taxon>
        <taxon>Veronia</taxon>
    </lineage>
</organism>
<evidence type="ECO:0000313" key="2">
    <source>
        <dbReference type="Proteomes" id="UP000094936"/>
    </source>
</evidence>
<dbReference type="Proteomes" id="UP000094936">
    <property type="component" value="Unassembled WGS sequence"/>
</dbReference>
<dbReference type="AlphaFoldDB" id="A0A1C3EII7"/>